<reference evidence="9 10" key="1">
    <citation type="submission" date="2019-02" db="EMBL/GenBank/DDBJ databases">
        <title>Deep-cultivation of Planctomycetes and their phenomic and genomic characterization uncovers novel biology.</title>
        <authorList>
            <person name="Wiegand S."/>
            <person name="Jogler M."/>
            <person name="Boedeker C."/>
            <person name="Pinto D."/>
            <person name="Vollmers J."/>
            <person name="Rivas-Marin E."/>
            <person name="Kohn T."/>
            <person name="Peeters S.H."/>
            <person name="Heuer A."/>
            <person name="Rast P."/>
            <person name="Oberbeckmann S."/>
            <person name="Bunk B."/>
            <person name="Jeske O."/>
            <person name="Meyerdierks A."/>
            <person name="Storesund J.E."/>
            <person name="Kallscheuer N."/>
            <person name="Luecker S."/>
            <person name="Lage O.M."/>
            <person name="Pohl T."/>
            <person name="Merkel B.J."/>
            <person name="Hornburger P."/>
            <person name="Mueller R.-W."/>
            <person name="Bruemmer F."/>
            <person name="Labrenz M."/>
            <person name="Spormann A.M."/>
            <person name="Op den Camp H."/>
            <person name="Overmann J."/>
            <person name="Amann R."/>
            <person name="Jetten M.S.M."/>
            <person name="Mascher T."/>
            <person name="Medema M.H."/>
            <person name="Devos D.P."/>
            <person name="Kaster A.-K."/>
            <person name="Ovreas L."/>
            <person name="Rohde M."/>
            <person name="Galperin M.Y."/>
            <person name="Jogler C."/>
        </authorList>
    </citation>
    <scope>NUCLEOTIDE SEQUENCE [LARGE SCALE GENOMIC DNA]</scope>
    <source>
        <strain evidence="9 10">Pan44</strain>
    </source>
</reference>
<gene>
    <name evidence="9" type="ORF">Pan44_43120</name>
</gene>
<keyword evidence="3" id="KW-1003">Cell membrane</keyword>
<dbReference type="InterPro" id="IPR042094">
    <property type="entry name" value="T2SS_GspF_sf"/>
</dbReference>
<keyword evidence="5 7" id="KW-1133">Transmembrane helix</keyword>
<feature type="transmembrane region" description="Helical" evidence="7">
    <location>
        <begin position="318"/>
        <end position="344"/>
    </location>
</feature>
<evidence type="ECO:0000256" key="2">
    <source>
        <dbReference type="ARBA" id="ARBA00005745"/>
    </source>
</evidence>
<evidence type="ECO:0000313" key="9">
    <source>
        <dbReference type="EMBL" id="QDT56260.1"/>
    </source>
</evidence>
<evidence type="ECO:0000256" key="5">
    <source>
        <dbReference type="ARBA" id="ARBA00022989"/>
    </source>
</evidence>
<comment type="subcellular location">
    <subcellularLocation>
        <location evidence="1">Cell membrane</location>
        <topology evidence="1">Multi-pass membrane protein</topology>
    </subcellularLocation>
</comment>
<dbReference type="Gene3D" id="1.20.81.30">
    <property type="entry name" value="Type II secretion system (T2SS), domain F"/>
    <property type="match status" value="1"/>
</dbReference>
<organism evidence="9 10">
    <name type="scientific">Caulifigura coniformis</name>
    <dbReference type="NCBI Taxonomy" id="2527983"/>
    <lineage>
        <taxon>Bacteria</taxon>
        <taxon>Pseudomonadati</taxon>
        <taxon>Planctomycetota</taxon>
        <taxon>Planctomycetia</taxon>
        <taxon>Planctomycetales</taxon>
        <taxon>Planctomycetaceae</taxon>
        <taxon>Caulifigura</taxon>
    </lineage>
</organism>
<dbReference type="AlphaFoldDB" id="A0A517SJF8"/>
<dbReference type="KEGG" id="ccos:Pan44_43120"/>
<feature type="transmembrane region" description="Helical" evidence="7">
    <location>
        <begin position="116"/>
        <end position="149"/>
    </location>
</feature>
<dbReference type="PANTHER" id="PTHR30012">
    <property type="entry name" value="GENERAL SECRETION PATHWAY PROTEIN"/>
    <property type="match status" value="1"/>
</dbReference>
<keyword evidence="6 7" id="KW-0472">Membrane</keyword>
<protein>
    <submittedName>
        <fullName evidence="9">Type IV pilin biogenesis protein</fullName>
    </submittedName>
</protein>
<keyword evidence="10" id="KW-1185">Reference proteome</keyword>
<feature type="domain" description="Type II secretion system protein GspF" evidence="8">
    <location>
        <begin position="365"/>
        <end position="486"/>
    </location>
</feature>
<evidence type="ECO:0000256" key="3">
    <source>
        <dbReference type="ARBA" id="ARBA00022475"/>
    </source>
</evidence>
<dbReference type="RefSeq" id="WP_145033453.1">
    <property type="nucleotide sequence ID" value="NZ_CP036271.1"/>
</dbReference>
<sequence length="499" mass="54604">MLPMLILLGMPILAGALLALDHYVRFNASRDELSWLALAMRIVGLALAGAGLTVLVLAALGRHGQASHWFFDAIVRIAAGAYGLLAILTAVVGNAFRAPRDSTNLREESRLEQRASLFRLLCWIALLVPLVPFVPAVVLIVPLVLTTVFSSWGAVNRGSQISLLWRLSIASENGLPYADEVESASPGIGSHRRESLAALAGRLRDGQSLGEAIDDGSPLIPRGDVLAIRATDGTPALSSVLRDAAERSVRNLSELREGGDALPLQVYFVNVFLVVISIVSFLMYWIMPKYKEIFNDFGVTLPPITRRLIDVTDSAASYWFVAGPMMFLPVAILLASPLVSLAGWENLNFPLLMRWFPRRDAPEVLRIIAAVVESGRPLAPTLSEIAEHHPREDLRSRLERIAAILDHGEFSWRVLCHDGFLKQDEADALDAAAANHHLQWALRTLADGLDAKQRIRTAWAFEWQRPILIGTLGGLVAFVVVAMFLPLIHVMNTAAEMGP</sequence>
<evidence type="ECO:0000313" key="10">
    <source>
        <dbReference type="Proteomes" id="UP000315700"/>
    </source>
</evidence>
<dbReference type="InterPro" id="IPR003004">
    <property type="entry name" value="GspF/PilC"/>
</dbReference>
<dbReference type="PANTHER" id="PTHR30012:SF0">
    <property type="entry name" value="TYPE II SECRETION SYSTEM PROTEIN F-RELATED"/>
    <property type="match status" value="1"/>
</dbReference>
<feature type="transmembrane region" description="Helical" evidence="7">
    <location>
        <begin position="467"/>
        <end position="489"/>
    </location>
</feature>
<evidence type="ECO:0000256" key="6">
    <source>
        <dbReference type="ARBA" id="ARBA00023136"/>
    </source>
</evidence>
<dbReference type="InterPro" id="IPR018076">
    <property type="entry name" value="T2SS_GspF_dom"/>
</dbReference>
<feature type="transmembrane region" description="Helical" evidence="7">
    <location>
        <begin position="266"/>
        <end position="287"/>
    </location>
</feature>
<comment type="similarity">
    <text evidence="2">Belongs to the GSP F family.</text>
</comment>
<evidence type="ECO:0000256" key="4">
    <source>
        <dbReference type="ARBA" id="ARBA00022692"/>
    </source>
</evidence>
<dbReference type="GO" id="GO:0005886">
    <property type="term" value="C:plasma membrane"/>
    <property type="evidence" value="ECO:0007669"/>
    <property type="project" value="UniProtKB-SubCell"/>
</dbReference>
<dbReference type="Pfam" id="PF00482">
    <property type="entry name" value="T2SSF"/>
    <property type="match status" value="1"/>
</dbReference>
<dbReference type="InParanoid" id="A0A517SJF8"/>
<feature type="transmembrane region" description="Helical" evidence="7">
    <location>
        <begin position="73"/>
        <end position="96"/>
    </location>
</feature>
<keyword evidence="4 7" id="KW-0812">Transmembrane</keyword>
<proteinExistence type="inferred from homology"/>
<name>A0A517SJF8_9PLAN</name>
<accession>A0A517SJF8</accession>
<dbReference type="EMBL" id="CP036271">
    <property type="protein sequence ID" value="QDT56260.1"/>
    <property type="molecule type" value="Genomic_DNA"/>
</dbReference>
<dbReference type="OrthoDB" id="242349at2"/>
<evidence type="ECO:0000259" key="8">
    <source>
        <dbReference type="Pfam" id="PF00482"/>
    </source>
</evidence>
<evidence type="ECO:0000256" key="1">
    <source>
        <dbReference type="ARBA" id="ARBA00004651"/>
    </source>
</evidence>
<dbReference type="Proteomes" id="UP000315700">
    <property type="component" value="Chromosome"/>
</dbReference>
<feature type="transmembrane region" description="Helical" evidence="7">
    <location>
        <begin position="35"/>
        <end position="61"/>
    </location>
</feature>
<evidence type="ECO:0000256" key="7">
    <source>
        <dbReference type="SAM" id="Phobius"/>
    </source>
</evidence>